<dbReference type="InterPro" id="IPR015793">
    <property type="entry name" value="Pyrv_Knase_brl"/>
</dbReference>
<dbReference type="GO" id="GO:0016301">
    <property type="term" value="F:kinase activity"/>
    <property type="evidence" value="ECO:0007669"/>
    <property type="project" value="UniProtKB-KW"/>
</dbReference>
<dbReference type="InterPro" id="IPR015806">
    <property type="entry name" value="Pyrv_Knase_insert_dom_sf"/>
</dbReference>
<dbReference type="InterPro" id="IPR040442">
    <property type="entry name" value="Pyrv_kinase-like_dom_sf"/>
</dbReference>
<proteinExistence type="inferred from homology"/>
<evidence type="ECO:0000259" key="14">
    <source>
        <dbReference type="Pfam" id="PF00224"/>
    </source>
</evidence>
<dbReference type="InterPro" id="IPR015813">
    <property type="entry name" value="Pyrv/PenolPyrv_kinase-like_dom"/>
</dbReference>
<dbReference type="InterPro" id="IPR001697">
    <property type="entry name" value="Pyr_Knase"/>
</dbReference>
<evidence type="ECO:0000256" key="6">
    <source>
        <dbReference type="ARBA" id="ARBA00022741"/>
    </source>
</evidence>
<comment type="catalytic activity">
    <reaction evidence="13">
        <text>pyruvate + ATP = phosphoenolpyruvate + ADP + H(+)</text>
        <dbReference type="Rhea" id="RHEA:18157"/>
        <dbReference type="ChEBI" id="CHEBI:15361"/>
        <dbReference type="ChEBI" id="CHEBI:15378"/>
        <dbReference type="ChEBI" id="CHEBI:30616"/>
        <dbReference type="ChEBI" id="CHEBI:58702"/>
        <dbReference type="ChEBI" id="CHEBI:456216"/>
        <dbReference type="EC" id="2.7.1.40"/>
    </reaction>
</comment>
<dbReference type="Gene3D" id="2.40.33.10">
    <property type="entry name" value="PK beta-barrel domain-like"/>
    <property type="match status" value="1"/>
</dbReference>
<evidence type="ECO:0000256" key="4">
    <source>
        <dbReference type="ARBA" id="ARBA00022679"/>
    </source>
</evidence>
<dbReference type="SUPFAM" id="SSF51621">
    <property type="entry name" value="Phosphoenolpyruvate/pyruvate domain"/>
    <property type="match status" value="1"/>
</dbReference>
<keyword evidence="11 16" id="KW-0670">Pyruvate</keyword>
<dbReference type="InterPro" id="IPR036918">
    <property type="entry name" value="Pyrv_Knase_C_sf"/>
</dbReference>
<evidence type="ECO:0000256" key="13">
    <source>
        <dbReference type="RuleBase" id="RU000504"/>
    </source>
</evidence>
<dbReference type="Pfam" id="PF00224">
    <property type="entry name" value="PK"/>
    <property type="match status" value="1"/>
</dbReference>
<evidence type="ECO:0000256" key="5">
    <source>
        <dbReference type="ARBA" id="ARBA00022723"/>
    </source>
</evidence>
<dbReference type="PRINTS" id="PR01050">
    <property type="entry name" value="PYRUVTKNASE"/>
</dbReference>
<dbReference type="Gene3D" id="3.40.1380.20">
    <property type="entry name" value="Pyruvate kinase, C-terminal domain"/>
    <property type="match status" value="1"/>
</dbReference>
<dbReference type="GO" id="GO:0004743">
    <property type="term" value="F:pyruvate kinase activity"/>
    <property type="evidence" value="ECO:0007669"/>
    <property type="project" value="UniProtKB-EC"/>
</dbReference>
<dbReference type="EC" id="2.7.1.40" evidence="3 12"/>
<dbReference type="PANTHER" id="PTHR11817">
    <property type="entry name" value="PYRUVATE KINASE"/>
    <property type="match status" value="1"/>
</dbReference>
<keyword evidence="9 13" id="KW-0460">Magnesium</keyword>
<keyword evidence="10 13" id="KW-0324">Glycolysis</keyword>
<dbReference type="InterPro" id="IPR015795">
    <property type="entry name" value="Pyrv_Knase_C"/>
</dbReference>
<accession>A0ABY7TV92</accession>
<dbReference type="NCBIfam" id="TIGR01064">
    <property type="entry name" value="pyruv_kin"/>
    <property type="match status" value="1"/>
</dbReference>
<dbReference type="EMBL" id="CP117417">
    <property type="protein sequence ID" value="WCT77182.1"/>
    <property type="molecule type" value="Genomic_DNA"/>
</dbReference>
<reference evidence="16 17" key="1">
    <citation type="submission" date="2023-02" db="EMBL/GenBank/DDBJ databases">
        <title>Genome sequence of Novosphingobium humi KACC 19094.</title>
        <authorList>
            <person name="Kim S."/>
            <person name="Heo J."/>
            <person name="Kwon S.-W."/>
        </authorList>
    </citation>
    <scope>NUCLEOTIDE SEQUENCE [LARGE SCALE GENOMIC DNA]</scope>
    <source>
        <strain evidence="16 17">KACC 19094</strain>
    </source>
</reference>
<keyword evidence="6" id="KW-0547">Nucleotide-binding</keyword>
<dbReference type="Pfam" id="PF02887">
    <property type="entry name" value="PK_C"/>
    <property type="match status" value="1"/>
</dbReference>
<evidence type="ECO:0000313" key="17">
    <source>
        <dbReference type="Proteomes" id="UP001218231"/>
    </source>
</evidence>
<evidence type="ECO:0000259" key="15">
    <source>
        <dbReference type="Pfam" id="PF02887"/>
    </source>
</evidence>
<dbReference type="Proteomes" id="UP001218231">
    <property type="component" value="Chromosome"/>
</dbReference>
<dbReference type="Gene3D" id="3.20.20.60">
    <property type="entry name" value="Phosphoenolpyruvate-binding domains"/>
    <property type="match status" value="1"/>
</dbReference>
<gene>
    <name evidence="16" type="primary">pyk</name>
    <name evidence="16" type="ORF">PQ457_14875</name>
</gene>
<sequence>MTKLNPRGRKVKILATLGPASSDPEMIEKLVRAGADAFRVNMSHADHSVHTKTIANVRAVEAKLKKPIAILADLQGPKLRVGAFKDGRAVIRHSGHFTFDRNPEPGDENRVCLPHPELFGILQKGQRLLIDDGKLRLRVIRADENEILCSAEVGGVISDRKGVNIPDAVVPVPALTEKDRRDLAFAIEHGADFIGLSFVQRPEDVAECRRLMGGHGALIAKIEKPAALETLEGIIELSDGIMVARGDLGVELLPEEVPPIQKRIVELTRRSGKPVIVATQMLESMIESPAPTRAEVSDVANAVYDGADAVMLSAETAAGQWPEEAVTIMHRIATQVENDSYYRQRVHLAVINPDQTTADALAKACAAIADTVTLTGLIVFTGSGSTSRRVARERPSVPMLVLTPSQNTARRSALLWGAHAVHTRDIGSFEEMIAKGKRMALRHGFGVAGSKLVALAGVPFGTPGATNLLHVVTLRGNELELYRAVEEDGSDAE</sequence>
<keyword evidence="4 13" id="KW-0808">Transferase</keyword>
<keyword evidence="8" id="KW-0067">ATP-binding</keyword>
<evidence type="ECO:0000256" key="7">
    <source>
        <dbReference type="ARBA" id="ARBA00022777"/>
    </source>
</evidence>
<evidence type="ECO:0000256" key="10">
    <source>
        <dbReference type="ARBA" id="ARBA00023152"/>
    </source>
</evidence>
<dbReference type="SUPFAM" id="SSF52935">
    <property type="entry name" value="PK C-terminal domain-like"/>
    <property type="match status" value="1"/>
</dbReference>
<dbReference type="SUPFAM" id="SSF50800">
    <property type="entry name" value="PK beta-barrel domain-like"/>
    <property type="match status" value="1"/>
</dbReference>
<evidence type="ECO:0000256" key="2">
    <source>
        <dbReference type="ARBA" id="ARBA00008663"/>
    </source>
</evidence>
<comment type="pathway">
    <text evidence="1 13">Carbohydrate degradation; glycolysis; pyruvate from D-glyceraldehyde 3-phosphate: step 5/5.</text>
</comment>
<evidence type="ECO:0000256" key="8">
    <source>
        <dbReference type="ARBA" id="ARBA00022840"/>
    </source>
</evidence>
<comment type="similarity">
    <text evidence="2 13">Belongs to the pyruvate kinase family.</text>
</comment>
<dbReference type="NCBIfam" id="NF004491">
    <property type="entry name" value="PRK05826.1"/>
    <property type="match status" value="1"/>
</dbReference>
<name>A0ABY7TV92_9SPHN</name>
<evidence type="ECO:0000313" key="16">
    <source>
        <dbReference type="EMBL" id="WCT77182.1"/>
    </source>
</evidence>
<dbReference type="NCBIfam" id="NF004978">
    <property type="entry name" value="PRK06354.1"/>
    <property type="match status" value="1"/>
</dbReference>
<feature type="domain" description="Pyruvate kinase barrel" evidence="14">
    <location>
        <begin position="9"/>
        <end position="326"/>
    </location>
</feature>
<keyword evidence="7 13" id="KW-0418">Kinase</keyword>
<keyword evidence="17" id="KW-1185">Reference proteome</keyword>
<organism evidence="16 17">
    <name type="scientific">Novosphingobium humi</name>
    <dbReference type="NCBI Taxonomy" id="2282397"/>
    <lineage>
        <taxon>Bacteria</taxon>
        <taxon>Pseudomonadati</taxon>
        <taxon>Pseudomonadota</taxon>
        <taxon>Alphaproteobacteria</taxon>
        <taxon>Sphingomonadales</taxon>
        <taxon>Sphingomonadaceae</taxon>
        <taxon>Novosphingobium</taxon>
    </lineage>
</organism>
<evidence type="ECO:0000256" key="3">
    <source>
        <dbReference type="ARBA" id="ARBA00012142"/>
    </source>
</evidence>
<protein>
    <recommendedName>
        <fullName evidence="3 12">Pyruvate kinase</fullName>
        <ecNumber evidence="3 12">2.7.1.40</ecNumber>
    </recommendedName>
</protein>
<dbReference type="InterPro" id="IPR011037">
    <property type="entry name" value="Pyrv_Knase-like_insert_dom_sf"/>
</dbReference>
<keyword evidence="5" id="KW-0479">Metal-binding</keyword>
<evidence type="ECO:0000256" key="11">
    <source>
        <dbReference type="ARBA" id="ARBA00023317"/>
    </source>
</evidence>
<dbReference type="NCBIfam" id="NF004886">
    <property type="entry name" value="PRK06247.1"/>
    <property type="match status" value="1"/>
</dbReference>
<evidence type="ECO:0000256" key="9">
    <source>
        <dbReference type="ARBA" id="ARBA00022842"/>
    </source>
</evidence>
<feature type="domain" description="Pyruvate kinase C-terminal" evidence="15">
    <location>
        <begin position="359"/>
        <end position="472"/>
    </location>
</feature>
<evidence type="ECO:0000256" key="12">
    <source>
        <dbReference type="NCBIfam" id="TIGR01064"/>
    </source>
</evidence>
<evidence type="ECO:0000256" key="1">
    <source>
        <dbReference type="ARBA" id="ARBA00004997"/>
    </source>
</evidence>
<dbReference type="RefSeq" id="WP_273617564.1">
    <property type="nucleotide sequence ID" value="NZ_CP117417.1"/>
</dbReference>